<dbReference type="RefSeq" id="WP_047240934.1">
    <property type="nucleotide sequence ID" value="NZ_CP011541.1"/>
</dbReference>
<name>A0A0G3GS50_9CORY</name>
<dbReference type="Proteomes" id="UP000035368">
    <property type="component" value="Chromosome"/>
</dbReference>
<dbReference type="Pfam" id="PF02690">
    <property type="entry name" value="Na_Pi_cotrans"/>
    <property type="match status" value="2"/>
</dbReference>
<dbReference type="GO" id="GO:0005436">
    <property type="term" value="F:sodium:phosphate symporter activity"/>
    <property type="evidence" value="ECO:0007669"/>
    <property type="project" value="InterPro"/>
</dbReference>
<feature type="transmembrane region" description="Helical" evidence="6">
    <location>
        <begin position="38"/>
        <end position="59"/>
    </location>
</feature>
<proteinExistence type="predicted"/>
<feature type="transmembrane region" description="Helical" evidence="6">
    <location>
        <begin position="346"/>
        <end position="366"/>
    </location>
</feature>
<evidence type="ECO:0000256" key="4">
    <source>
        <dbReference type="ARBA" id="ARBA00022989"/>
    </source>
</evidence>
<feature type="transmembrane region" description="Helical" evidence="6">
    <location>
        <begin position="150"/>
        <end position="171"/>
    </location>
</feature>
<dbReference type="GO" id="GO:0005886">
    <property type="term" value="C:plasma membrane"/>
    <property type="evidence" value="ECO:0007669"/>
    <property type="project" value="UniProtKB-SubCell"/>
</dbReference>
<feature type="transmembrane region" description="Helical" evidence="6">
    <location>
        <begin position="387"/>
        <end position="407"/>
    </location>
</feature>
<dbReference type="PANTHER" id="PTHR10010">
    <property type="entry name" value="SOLUTE CARRIER FAMILY 34 SODIUM PHOSPHATE , MEMBER 2-RELATED"/>
    <property type="match status" value="1"/>
</dbReference>
<dbReference type="PANTHER" id="PTHR10010:SF46">
    <property type="entry name" value="SODIUM-DEPENDENT PHOSPHATE TRANSPORT PROTEIN 2B"/>
    <property type="match status" value="1"/>
</dbReference>
<gene>
    <name evidence="7" type="ORF">CEPID_10985</name>
</gene>
<dbReference type="KEGG" id="cei:CEPID_10985"/>
<organism evidence="7 8">
    <name type="scientific">Corynebacterium epidermidicanis</name>
    <dbReference type="NCBI Taxonomy" id="1050174"/>
    <lineage>
        <taxon>Bacteria</taxon>
        <taxon>Bacillati</taxon>
        <taxon>Actinomycetota</taxon>
        <taxon>Actinomycetes</taxon>
        <taxon>Mycobacteriales</taxon>
        <taxon>Corynebacteriaceae</taxon>
        <taxon>Corynebacterium</taxon>
    </lineage>
</organism>
<accession>A0A0G3GS50</accession>
<protein>
    <submittedName>
        <fullName evidence="7">Na+/Pi-cotransporter</fullName>
    </submittedName>
</protein>
<reference evidence="7 8" key="1">
    <citation type="submission" date="2015-05" db="EMBL/GenBank/DDBJ databases">
        <title>Complete genome sequence of Corynebacterium epidermidicanis DSM 45586, isolated from the skin of a dog suffering from pruritus.</title>
        <authorList>
            <person name="Ruckert C."/>
            <person name="Albersmeier A."/>
            <person name="Winkler A."/>
            <person name="Tauch A."/>
        </authorList>
    </citation>
    <scope>NUCLEOTIDE SEQUENCE [LARGE SCALE GENOMIC DNA]</scope>
    <source>
        <strain evidence="7 8">DSM 45586</strain>
    </source>
</reference>
<keyword evidence="2" id="KW-1003">Cell membrane</keyword>
<dbReference type="PATRIC" id="fig|1050174.4.peg.2214"/>
<evidence type="ECO:0000256" key="2">
    <source>
        <dbReference type="ARBA" id="ARBA00022475"/>
    </source>
</evidence>
<dbReference type="NCBIfam" id="NF037997">
    <property type="entry name" value="Na_Pi_symport"/>
    <property type="match status" value="2"/>
</dbReference>
<sequence>MSTPLNTRPSFPGTIHYINPKVIPESEDEVLISSFNKLVRWIVVCLAIYVAIVGINLIMDGIAGLGFANLSALMEKAQNPLLCLMVGILATFLVQSSTAFTTVTVAAVGGGLLPLEAATALIMGANIGTCFTALLVAFGYVSRQDELPRALAAGLTHWTFNVLSVAILLPLELAFHPLTNTARWLSTTLFGESSPTFSSGTLVAWSTGPLVDAFGTHTIARVIDSPVVVAILAGLIGIAFIAIAVQILTVQLRSLMAFPSQVLLKRSVSPSKSMGAEFGVGLGLTLLTHSSSATTCATVPFAGAGTLSTRSALGVILGANLGTTFTAVAAAFAIPGDLGTMALQTAFVHVLINLIGAIVVLALRPAADFIIWISEVLARKTAKRRALGLLLWLATYLAVPAAFILWLN</sequence>
<dbReference type="OrthoDB" id="9763003at2"/>
<evidence type="ECO:0000256" key="1">
    <source>
        <dbReference type="ARBA" id="ARBA00004651"/>
    </source>
</evidence>
<feature type="transmembrane region" description="Helical" evidence="6">
    <location>
        <begin position="80"/>
        <end position="108"/>
    </location>
</feature>
<dbReference type="GO" id="GO:0044341">
    <property type="term" value="P:sodium-dependent phosphate transport"/>
    <property type="evidence" value="ECO:0007669"/>
    <property type="project" value="InterPro"/>
</dbReference>
<comment type="subcellular location">
    <subcellularLocation>
        <location evidence="1">Cell membrane</location>
        <topology evidence="1">Multi-pass membrane protein</topology>
    </subcellularLocation>
</comment>
<keyword evidence="8" id="KW-1185">Reference proteome</keyword>
<feature type="transmembrane region" description="Helical" evidence="6">
    <location>
        <begin position="227"/>
        <end position="250"/>
    </location>
</feature>
<feature type="transmembrane region" description="Helical" evidence="6">
    <location>
        <begin position="120"/>
        <end position="141"/>
    </location>
</feature>
<dbReference type="AlphaFoldDB" id="A0A0G3GS50"/>
<feature type="transmembrane region" description="Helical" evidence="6">
    <location>
        <begin position="312"/>
        <end position="334"/>
    </location>
</feature>
<dbReference type="InterPro" id="IPR003841">
    <property type="entry name" value="Na/Pi_transpt"/>
</dbReference>
<dbReference type="EMBL" id="CP011541">
    <property type="protein sequence ID" value="AKK04026.1"/>
    <property type="molecule type" value="Genomic_DNA"/>
</dbReference>
<evidence type="ECO:0000313" key="8">
    <source>
        <dbReference type="Proteomes" id="UP000035368"/>
    </source>
</evidence>
<keyword evidence="5 6" id="KW-0472">Membrane</keyword>
<evidence type="ECO:0000256" key="5">
    <source>
        <dbReference type="ARBA" id="ARBA00023136"/>
    </source>
</evidence>
<keyword evidence="3 6" id="KW-0812">Transmembrane</keyword>
<evidence type="ECO:0000256" key="6">
    <source>
        <dbReference type="SAM" id="Phobius"/>
    </source>
</evidence>
<keyword evidence="4 6" id="KW-1133">Transmembrane helix</keyword>
<evidence type="ECO:0000313" key="7">
    <source>
        <dbReference type="EMBL" id="AKK04026.1"/>
    </source>
</evidence>
<evidence type="ECO:0000256" key="3">
    <source>
        <dbReference type="ARBA" id="ARBA00022692"/>
    </source>
</evidence>